<dbReference type="InterPro" id="IPR009273">
    <property type="entry name" value="DUF930"/>
</dbReference>
<gene>
    <name evidence="1" type="ORF">BJF92_17695</name>
</gene>
<evidence type="ECO:0000313" key="1">
    <source>
        <dbReference type="EMBL" id="OLP53141.1"/>
    </source>
</evidence>
<proteinExistence type="predicted"/>
<dbReference type="Pfam" id="PF06059">
    <property type="entry name" value="DUF930"/>
    <property type="match status" value="1"/>
</dbReference>
<dbReference type="STRING" id="1672749.BJF92_17695"/>
<reference evidence="1 2" key="1">
    <citation type="submission" date="2016-09" db="EMBL/GenBank/DDBJ databases">
        <title>Rhizobium sp. nov., a novel species isolated from the rice rhizosphere.</title>
        <authorList>
            <person name="Zhao J."/>
            <person name="Zhang X."/>
        </authorList>
    </citation>
    <scope>NUCLEOTIDE SEQUENCE [LARGE SCALE GENOMIC DNA]</scope>
    <source>
        <strain evidence="1 2">MH17</strain>
    </source>
</reference>
<organism evidence="1 2">
    <name type="scientific">Xaviernesmea rhizosphaerae</name>
    <dbReference type="NCBI Taxonomy" id="1672749"/>
    <lineage>
        <taxon>Bacteria</taxon>
        <taxon>Pseudomonadati</taxon>
        <taxon>Pseudomonadota</taxon>
        <taxon>Alphaproteobacteria</taxon>
        <taxon>Hyphomicrobiales</taxon>
        <taxon>Rhizobiaceae</taxon>
        <taxon>Rhizobium/Agrobacterium group</taxon>
        <taxon>Xaviernesmea</taxon>
    </lineage>
</organism>
<accession>A0A1Q9ADX5</accession>
<protein>
    <recommendedName>
        <fullName evidence="3">DUF930 domain-containing protein</fullName>
    </recommendedName>
</protein>
<dbReference type="AlphaFoldDB" id="A0A1Q9ADX5"/>
<evidence type="ECO:0008006" key="3">
    <source>
        <dbReference type="Google" id="ProtNLM"/>
    </source>
</evidence>
<sequence>MTALLLVLLPQTAHALSNERLNDQLMKLDPQTRLEQTCDTEVMDQINRERSTFNVDKVIAYTFHDPVIQDDLLTAPGAVLRSNGRWYRLSYRCQTGPRHLDAHQLNYRIGSEIPRAQWPALYLYD</sequence>
<evidence type="ECO:0000313" key="2">
    <source>
        <dbReference type="Proteomes" id="UP000186143"/>
    </source>
</evidence>
<name>A0A1Q9ADX5_9HYPH</name>
<dbReference type="EMBL" id="MKIO01000041">
    <property type="protein sequence ID" value="OLP53141.1"/>
    <property type="molecule type" value="Genomic_DNA"/>
</dbReference>
<dbReference type="Proteomes" id="UP000186143">
    <property type="component" value="Unassembled WGS sequence"/>
</dbReference>
<comment type="caution">
    <text evidence="1">The sequence shown here is derived from an EMBL/GenBank/DDBJ whole genome shotgun (WGS) entry which is preliminary data.</text>
</comment>